<comment type="similarity">
    <text evidence="1">Belongs to the ROK (NagC/XylR) family.</text>
</comment>
<dbReference type="InterPro" id="IPR000600">
    <property type="entry name" value="ROK"/>
</dbReference>
<proteinExistence type="inferred from homology"/>
<sequence>MEEEEETAVPAAGWIPADGPDLWGPLGGPGTHRPKAHADVRISNMSLILRHLQTSPALSRTRLARETGLSKATVSTLVAELCSRGLLIEEEPDLSGNVGRPSTGLRTAPRTAAGIGLEISGASLLLSVTDLTGEVVARRCELVDDAGHRPETMIEHVAAMLSQALEQLTQQGTTVPGIVLAQTGIIDYTDNTVRYSSTLEWHDVAVADQVRDAVARRLGPGRSVPTITLENDAKLAALATYERYAQDGVRNLLYLSGGEGIGAGIISDGHLLRGWLGLTGEVGHMPVEPEGLACRCGRRGCWETRSGLQALTSIYPPGDAVRDETTSLDERIELLRRRFDAGDAELTRRLKLSQRALARALAILTDVLNPEVIVLSGYLAAFADVFISPTASALQDRLLDQRAAVRLETSHLGQWASSYGAALVALESVLDNPTLVDLRPAS</sequence>
<dbReference type="EMBL" id="ACRE02000023">
    <property type="protein sequence ID" value="EGE39200.1"/>
    <property type="molecule type" value="Genomic_DNA"/>
</dbReference>
<evidence type="ECO:0000256" key="2">
    <source>
        <dbReference type="SAM" id="MobiDB-lite"/>
    </source>
</evidence>
<dbReference type="Gene3D" id="3.30.420.40">
    <property type="match status" value="2"/>
</dbReference>
<dbReference type="PANTHER" id="PTHR18964:SF149">
    <property type="entry name" value="BIFUNCTIONAL UDP-N-ACETYLGLUCOSAMINE 2-EPIMERASE_N-ACETYLMANNOSAMINE KINASE"/>
    <property type="match status" value="1"/>
</dbReference>
<dbReference type="GO" id="GO:0003700">
    <property type="term" value="F:DNA-binding transcription factor activity"/>
    <property type="evidence" value="ECO:0007669"/>
    <property type="project" value="InterPro"/>
</dbReference>
<name>F2UVU7_ACTVI</name>
<evidence type="ECO:0000259" key="3">
    <source>
        <dbReference type="Pfam" id="PF12802"/>
    </source>
</evidence>
<protein>
    <recommendedName>
        <fullName evidence="3">HTH marR-type domain-containing protein</fullName>
    </recommendedName>
</protein>
<dbReference type="InterPro" id="IPR043129">
    <property type="entry name" value="ATPase_NBD"/>
</dbReference>
<evidence type="ECO:0000313" key="4">
    <source>
        <dbReference type="EMBL" id="EGE39200.1"/>
    </source>
</evidence>
<dbReference type="HOGENOM" id="CLU_036604_13_2_11"/>
<dbReference type="InterPro" id="IPR036388">
    <property type="entry name" value="WH-like_DNA-bd_sf"/>
</dbReference>
<dbReference type="eggNOG" id="COG1940">
    <property type="taxonomic scope" value="Bacteria"/>
</dbReference>
<dbReference type="InterPro" id="IPR036390">
    <property type="entry name" value="WH_DNA-bd_sf"/>
</dbReference>
<comment type="caution">
    <text evidence="4">The sequence shown here is derived from an EMBL/GenBank/DDBJ whole genome shotgun (WGS) entry which is preliminary data.</text>
</comment>
<evidence type="ECO:0000313" key="5">
    <source>
        <dbReference type="Proteomes" id="UP000004668"/>
    </source>
</evidence>
<organism evidence="4 5">
    <name type="scientific">Actinomyces viscosus C505</name>
    <dbReference type="NCBI Taxonomy" id="562973"/>
    <lineage>
        <taxon>Bacteria</taxon>
        <taxon>Bacillati</taxon>
        <taxon>Actinomycetota</taxon>
        <taxon>Actinomycetes</taxon>
        <taxon>Actinomycetales</taxon>
        <taxon>Actinomycetaceae</taxon>
        <taxon>Actinomyces</taxon>
    </lineage>
</organism>
<dbReference type="SUPFAM" id="SSF46785">
    <property type="entry name" value="Winged helix' DNA-binding domain"/>
    <property type="match status" value="1"/>
</dbReference>
<evidence type="ECO:0000256" key="1">
    <source>
        <dbReference type="ARBA" id="ARBA00006479"/>
    </source>
</evidence>
<dbReference type="PANTHER" id="PTHR18964">
    <property type="entry name" value="ROK (REPRESSOR, ORF, KINASE) FAMILY"/>
    <property type="match status" value="1"/>
</dbReference>
<reference evidence="5" key="1">
    <citation type="submission" date="2010-02" db="EMBL/GenBank/DDBJ databases">
        <title>The Genome Sequence of Prevotella oris strain C735.</title>
        <authorList>
            <consortium name="The Broad Institute Genome Sequencing Platform"/>
            <person name="Ward D."/>
            <person name="Feldgarden M."/>
            <person name="Earl A."/>
            <person name="Young S.K."/>
            <person name="Zeng Q."/>
            <person name="Koehrsen M."/>
            <person name="Alvarado L."/>
            <person name="Berlin A."/>
            <person name="Bochicchio J."/>
            <person name="Borenstein D."/>
            <person name="Chapman S.B."/>
            <person name="Chen Z."/>
            <person name="Engels R."/>
            <person name="Freedman E."/>
            <person name="Gellesch M."/>
            <person name="Goldberg J."/>
            <person name="Griggs A."/>
            <person name="Gujja S."/>
            <person name="Heilman E."/>
            <person name="Heiman D."/>
            <person name="Hepburn T."/>
            <person name="Howarth C."/>
            <person name="Jen D."/>
            <person name="Larson L."/>
            <person name="Mehta T."/>
            <person name="Park D."/>
            <person name="Pearson M."/>
            <person name="Roberts A."/>
            <person name="Saif S."/>
            <person name="Shea T."/>
            <person name="Shenoy N."/>
            <person name="Sisk P."/>
            <person name="Stolte C."/>
            <person name="Sykes S."/>
            <person name="Thomson T."/>
            <person name="Walk T."/>
            <person name="White J."/>
            <person name="Yandava C."/>
            <person name="Sibley C.D."/>
            <person name="Field T.R."/>
            <person name="Grinwis M."/>
            <person name="Eshaghurshan C.S."/>
            <person name="Surette M.G."/>
            <person name="Haas B."/>
            <person name="Nusbaum C."/>
            <person name="Birren B."/>
        </authorList>
    </citation>
    <scope>NUCLEOTIDE SEQUENCE [LARGE SCALE GENOMIC DNA]</scope>
    <source>
        <strain evidence="5">C505</strain>
    </source>
</reference>
<dbReference type="Pfam" id="PF00480">
    <property type="entry name" value="ROK"/>
    <property type="match status" value="1"/>
</dbReference>
<dbReference type="SUPFAM" id="SSF53067">
    <property type="entry name" value="Actin-like ATPase domain"/>
    <property type="match status" value="2"/>
</dbReference>
<feature type="region of interest" description="Disordered" evidence="2">
    <location>
        <begin position="1"/>
        <end position="20"/>
    </location>
</feature>
<feature type="domain" description="HTH marR-type" evidence="3">
    <location>
        <begin position="47"/>
        <end position="91"/>
    </location>
</feature>
<dbReference type="Gene3D" id="1.10.10.10">
    <property type="entry name" value="Winged helix-like DNA-binding domain superfamily/Winged helix DNA-binding domain"/>
    <property type="match status" value="1"/>
</dbReference>
<gene>
    <name evidence="4" type="ORF">HMPREF0059_00549</name>
</gene>
<accession>F2UVU7</accession>
<dbReference type="Proteomes" id="UP000004668">
    <property type="component" value="Unassembled WGS sequence"/>
</dbReference>
<dbReference type="AlphaFoldDB" id="F2UVU7"/>
<dbReference type="InterPro" id="IPR000835">
    <property type="entry name" value="HTH_MarR-typ"/>
</dbReference>
<reference evidence="4 5" key="2">
    <citation type="submission" date="2011-10" db="EMBL/GenBank/DDBJ databases">
        <title>The Genome Sequence of Actinomyces viscosus C505.</title>
        <authorList>
            <consortium name="The Broad Institute Genome Sequencing Platform"/>
            <consortium name="The Broad Institute Genome Sequencing Center for Infectious Disease"/>
            <person name="Earl A."/>
            <person name="Ward D."/>
            <person name="Feldgarden M."/>
            <person name="Gevers D."/>
            <person name="Sibley C.D."/>
            <person name="Field T.R."/>
            <person name="Grinwis M."/>
            <person name="Eshaghurshan C.S."/>
            <person name="Surette M.G."/>
            <person name="Young S.K."/>
            <person name="Zeng Q."/>
            <person name="Gargeya S."/>
            <person name="Fitzgerald M."/>
            <person name="Haas B."/>
            <person name="Abouelleil A."/>
            <person name="Alvarado L."/>
            <person name="Arachchi H.M."/>
            <person name="Berlin A."/>
            <person name="Brown A."/>
            <person name="Chapman S.B."/>
            <person name="Chen Z."/>
            <person name="Dunbar C."/>
            <person name="Freedman E."/>
            <person name="Gearin G."/>
            <person name="Goldberg J."/>
            <person name="Griggs A."/>
            <person name="Gujja S."/>
            <person name="Heiman D."/>
            <person name="Howarth C."/>
            <person name="Larson L."/>
            <person name="Lui A."/>
            <person name="MacDonald P.J.P."/>
            <person name="Montmayeur A."/>
            <person name="Murphy C."/>
            <person name="Neiman D."/>
            <person name="Pearson M."/>
            <person name="Priest M."/>
            <person name="Roberts A."/>
            <person name="Saif S."/>
            <person name="Shea T."/>
            <person name="Shenoy N."/>
            <person name="Sisk P."/>
            <person name="Stolte C."/>
            <person name="Sykes S."/>
            <person name="Wortman J."/>
            <person name="Nusbaum C."/>
            <person name="Birren B."/>
        </authorList>
    </citation>
    <scope>NUCLEOTIDE SEQUENCE [LARGE SCALE GENOMIC DNA]</scope>
    <source>
        <strain evidence="4 5">C505</strain>
    </source>
</reference>
<dbReference type="Pfam" id="PF12802">
    <property type="entry name" value="MarR_2"/>
    <property type="match status" value="1"/>
</dbReference>